<evidence type="ECO:0000259" key="7">
    <source>
        <dbReference type="Pfam" id="PF07732"/>
    </source>
</evidence>
<dbReference type="GO" id="GO:0005507">
    <property type="term" value="F:copper ion binding"/>
    <property type="evidence" value="ECO:0007669"/>
    <property type="project" value="InterPro"/>
</dbReference>
<keyword evidence="3" id="KW-0186">Copper</keyword>
<evidence type="ECO:0000256" key="2">
    <source>
        <dbReference type="ARBA" id="ARBA00023002"/>
    </source>
</evidence>
<dbReference type="PANTHER" id="PTHR11709:SF394">
    <property type="entry name" value="FI03373P-RELATED"/>
    <property type="match status" value="1"/>
</dbReference>
<dbReference type="RefSeq" id="WP_134336457.1">
    <property type="nucleotide sequence ID" value="NZ_BMCZ01000003.1"/>
</dbReference>
<dbReference type="GO" id="GO:0016491">
    <property type="term" value="F:oxidoreductase activity"/>
    <property type="evidence" value="ECO:0007669"/>
    <property type="project" value="UniProtKB-KW"/>
</dbReference>
<evidence type="ECO:0000313" key="8">
    <source>
        <dbReference type="EMBL" id="MBB3971247.1"/>
    </source>
</evidence>
<dbReference type="InterPro" id="IPR034282">
    <property type="entry name" value="CuRO_2_CopA"/>
</dbReference>
<keyword evidence="2" id="KW-0560">Oxidoreductase</keyword>
<feature type="chain" id="PRO_5044616509" evidence="4">
    <location>
        <begin position="20"/>
        <end position="815"/>
    </location>
</feature>
<dbReference type="PROSITE" id="PS00080">
    <property type="entry name" value="MULTICOPPER_OXIDASE2"/>
    <property type="match status" value="1"/>
</dbReference>
<proteinExistence type="predicted"/>
<dbReference type="SUPFAM" id="SSF49503">
    <property type="entry name" value="Cupredoxins"/>
    <property type="match status" value="3"/>
</dbReference>
<accession>A0A4Y8AE81</accession>
<dbReference type="PROSITE" id="PS00079">
    <property type="entry name" value="MULTICOPPER_OXIDASE1"/>
    <property type="match status" value="1"/>
</dbReference>
<protein>
    <submittedName>
        <fullName evidence="8">CopA family copper-resistance protein</fullName>
    </submittedName>
    <submittedName>
        <fullName evidence="9">Copper oxidase</fullName>
    </submittedName>
</protein>
<keyword evidence="11" id="KW-1185">Reference proteome</keyword>
<name>A0A4Y8AE81_9SPHI</name>
<reference evidence="9" key="2">
    <citation type="submission" date="2019-03" db="EMBL/GenBank/DDBJ databases">
        <authorList>
            <person name="Yan Y.-Q."/>
            <person name="Du Z.-J."/>
        </authorList>
    </citation>
    <scope>NUCLEOTIDE SEQUENCE</scope>
    <source>
        <strain evidence="9">PP-F2FG21</strain>
    </source>
</reference>
<evidence type="ECO:0000259" key="6">
    <source>
        <dbReference type="Pfam" id="PF07731"/>
    </source>
</evidence>
<sequence length="815" mass="91846">MKNNIFTVLFILTSLHLMAQQGQMKSSTATLNDHTITPGKRVTYDLYIKDSIVNYSNKPAHAMAINGQIPGPELQFTEGDTAYITVHNLMSAETSLHWHGILIPNQYDGVPYLTTVPIKPNTSHVFVFPLKQTGTYWYHSHSMLEEQSGLYGSIVIHPQKKAVQFPEQVLLFSDWTDKKPSQVLRMLKRQTDWFAIQKGSVQSYGEAASTGYFSDKLKQEWMRMPAMDISDVKYDRFLVNGTTGADLSKFTPGETVRLRLIDGSSSTYFWIQFAGGKMTVVAADGLEVKPVVVDKLLIGIAETYDVLVTIPKSGKYEFRATAQDVSGKVSAYFGSGQTTSAPDIPKIPYFKMMHSMNNMMAGMNGMAMGAVASDKVKNDGLKLGMDKGDKMNMDGIGMGDMKMKKDTMPMKPVSKKDMKMDEMGDMDMSGMKAMKMKKDTTPMKAKLMDKMDMKMDDMGDMDMNGMNGMKDDGRGIKMEHGGSMMLSMGGEGKILTYAMLQAKNPTIIDESHPVRTYQLYLTGNMLRYVWSINNQVLSEADRLLIKKGDRVRFVIHNTTMMEHPMHLHGHFFRVLNGQGDFSPLKHTVSVEPMKTQVIEFEADAAHDWFFHCHVLYHMMGGMARVVRYADSPSNPEVDKYQPSNPLINDDRHWFLWGSAAIHSQGSSGSWFLSNTRYESNIDYRVSYDGRYEVEPRFQRYLDHRQFFAAYIGGDFSDDVKGNPPGKGGEQIGVVGLRYLLPLFFQTDLRVSHKGRVRFMIGRQDIPLTARLRLGVSYNTDDEYQIGTSYVLGRNFALSANYDNQYGFGGGLTLIY</sequence>
<dbReference type="CDD" id="cd13896">
    <property type="entry name" value="CuRO_3_CopA"/>
    <property type="match status" value="1"/>
</dbReference>
<dbReference type="Proteomes" id="UP000297248">
    <property type="component" value="Unassembled WGS sequence"/>
</dbReference>
<dbReference type="InterPro" id="IPR002355">
    <property type="entry name" value="Cu_oxidase_Cu_BS"/>
</dbReference>
<feature type="domain" description="Plastocyanin-like" evidence="6">
    <location>
        <begin position="517"/>
        <end position="629"/>
    </location>
</feature>
<dbReference type="Pfam" id="PF00394">
    <property type="entry name" value="Cu-oxidase"/>
    <property type="match status" value="1"/>
</dbReference>
<keyword evidence="1" id="KW-0479">Metal-binding</keyword>
<dbReference type="CDD" id="cd13874">
    <property type="entry name" value="CuRO_2_CopA"/>
    <property type="match status" value="1"/>
</dbReference>
<evidence type="ECO:0000259" key="5">
    <source>
        <dbReference type="Pfam" id="PF00394"/>
    </source>
</evidence>
<dbReference type="InterPro" id="IPR001117">
    <property type="entry name" value="Cu-oxidase_2nd"/>
</dbReference>
<evidence type="ECO:0000256" key="1">
    <source>
        <dbReference type="ARBA" id="ARBA00022723"/>
    </source>
</evidence>
<organism evidence="9 10">
    <name type="scientific">Mucilaginibacter phyllosphaerae</name>
    <dbReference type="NCBI Taxonomy" id="1812349"/>
    <lineage>
        <taxon>Bacteria</taxon>
        <taxon>Pseudomonadati</taxon>
        <taxon>Bacteroidota</taxon>
        <taxon>Sphingobacteriia</taxon>
        <taxon>Sphingobacteriales</taxon>
        <taxon>Sphingobacteriaceae</taxon>
        <taxon>Mucilaginibacter</taxon>
    </lineage>
</organism>
<evidence type="ECO:0000256" key="3">
    <source>
        <dbReference type="ARBA" id="ARBA00023008"/>
    </source>
</evidence>
<keyword evidence="4" id="KW-0732">Signal</keyword>
<feature type="domain" description="Plastocyanin-like" evidence="7">
    <location>
        <begin position="53"/>
        <end position="160"/>
    </location>
</feature>
<dbReference type="AlphaFoldDB" id="A0A4Y8AE81"/>
<comment type="caution">
    <text evidence="9">The sequence shown here is derived from an EMBL/GenBank/DDBJ whole genome shotgun (WGS) entry which is preliminary data.</text>
</comment>
<dbReference type="Gene3D" id="2.60.40.420">
    <property type="entry name" value="Cupredoxins - blue copper proteins"/>
    <property type="match status" value="3"/>
</dbReference>
<dbReference type="InterPro" id="IPR008972">
    <property type="entry name" value="Cupredoxin"/>
</dbReference>
<dbReference type="Proteomes" id="UP000583101">
    <property type="component" value="Unassembled WGS sequence"/>
</dbReference>
<dbReference type="PANTHER" id="PTHR11709">
    <property type="entry name" value="MULTI-COPPER OXIDASE"/>
    <property type="match status" value="1"/>
</dbReference>
<dbReference type="InterPro" id="IPR034279">
    <property type="entry name" value="CuRO_3_CopA"/>
</dbReference>
<evidence type="ECO:0000256" key="4">
    <source>
        <dbReference type="SAM" id="SignalP"/>
    </source>
</evidence>
<reference evidence="9 10" key="1">
    <citation type="journal article" date="2016" name="Int. J. Syst. Evol. Microbiol.">
        <title>Proposal of Mucilaginibacter phyllosphaerae sp. nov. isolated from the phyllosphere of Galium album.</title>
        <authorList>
            <person name="Aydogan E.L."/>
            <person name="Busse H.J."/>
            <person name="Moser G."/>
            <person name="Muller C."/>
            <person name="Kampfer P."/>
            <person name="Glaeser S.P."/>
        </authorList>
    </citation>
    <scope>NUCLEOTIDE SEQUENCE [LARGE SCALE GENOMIC DNA]</scope>
    <source>
        <strain evidence="9 10">PP-F2FG21</strain>
    </source>
</reference>
<evidence type="ECO:0000313" key="10">
    <source>
        <dbReference type="Proteomes" id="UP000297248"/>
    </source>
</evidence>
<dbReference type="InterPro" id="IPR011706">
    <property type="entry name" value="Cu-oxidase_C"/>
</dbReference>
<dbReference type="InterPro" id="IPR011707">
    <property type="entry name" value="Cu-oxidase-like_N"/>
</dbReference>
<feature type="domain" description="Plastocyanin-like" evidence="5">
    <location>
        <begin position="169"/>
        <end position="323"/>
    </location>
</feature>
<dbReference type="EMBL" id="SNQG01000003">
    <property type="protein sequence ID" value="TEW66853.1"/>
    <property type="molecule type" value="Genomic_DNA"/>
</dbReference>
<dbReference type="EMBL" id="JACIEG010000009">
    <property type="protein sequence ID" value="MBB3971247.1"/>
    <property type="molecule type" value="Genomic_DNA"/>
</dbReference>
<reference evidence="8 11" key="3">
    <citation type="submission" date="2020-08" db="EMBL/GenBank/DDBJ databases">
        <title>Genomic Encyclopedia of Type Strains, Phase IV (KMG-IV): sequencing the most valuable type-strain genomes for metagenomic binning, comparative biology and taxonomic classification.</title>
        <authorList>
            <person name="Goeker M."/>
        </authorList>
    </citation>
    <scope>NUCLEOTIDE SEQUENCE [LARGE SCALE GENOMIC DNA]</scope>
    <source>
        <strain evidence="8 11">DSM 100995</strain>
    </source>
</reference>
<evidence type="ECO:0000313" key="9">
    <source>
        <dbReference type="EMBL" id="TEW66853.1"/>
    </source>
</evidence>
<dbReference type="InterPro" id="IPR033138">
    <property type="entry name" value="Cu_oxidase_CS"/>
</dbReference>
<dbReference type="OrthoDB" id="9757546at2"/>
<gene>
    <name evidence="9" type="ORF">E2R65_10590</name>
    <name evidence="8" type="ORF">GGR35_003875</name>
</gene>
<dbReference type="Pfam" id="PF07732">
    <property type="entry name" value="Cu-oxidase_3"/>
    <property type="match status" value="1"/>
</dbReference>
<dbReference type="InterPro" id="IPR045087">
    <property type="entry name" value="Cu-oxidase_fam"/>
</dbReference>
<dbReference type="Pfam" id="PF07731">
    <property type="entry name" value="Cu-oxidase_2"/>
    <property type="match status" value="1"/>
</dbReference>
<feature type="signal peptide" evidence="4">
    <location>
        <begin position="1"/>
        <end position="19"/>
    </location>
</feature>
<evidence type="ECO:0000313" key="11">
    <source>
        <dbReference type="Proteomes" id="UP000583101"/>
    </source>
</evidence>